<dbReference type="AlphaFoldDB" id="A0A151RVR5"/>
<feature type="domain" description="3'-5' exonuclease" evidence="3">
    <location>
        <begin position="20"/>
        <end position="198"/>
    </location>
</feature>
<protein>
    <submittedName>
        <fullName evidence="4">3'-5' exonuclease R431 family</fullName>
    </submittedName>
</protein>
<reference evidence="4" key="1">
    <citation type="journal article" date="2012" name="Nat. Biotechnol.">
        <title>Draft genome sequence of pigeonpea (Cajanus cajan), an orphan legume crop of resource-poor farmers.</title>
        <authorList>
            <person name="Varshney R.K."/>
            <person name="Chen W."/>
            <person name="Li Y."/>
            <person name="Bharti A.K."/>
            <person name="Saxena R.K."/>
            <person name="Schlueter J.A."/>
            <person name="Donoghue M.T."/>
            <person name="Azam S."/>
            <person name="Fan G."/>
            <person name="Whaley A.M."/>
            <person name="Farmer A.D."/>
            <person name="Sheridan J."/>
            <person name="Iwata A."/>
            <person name="Tuteja R."/>
            <person name="Penmetsa R.V."/>
            <person name="Wu W."/>
            <person name="Upadhyaya H.D."/>
            <person name="Yang S.P."/>
            <person name="Shah T."/>
            <person name="Saxena K.B."/>
            <person name="Michael T."/>
            <person name="McCombie W.R."/>
            <person name="Yang B."/>
            <person name="Zhang G."/>
            <person name="Yang H."/>
            <person name="Wang J."/>
            <person name="Spillane C."/>
            <person name="Cook D.R."/>
            <person name="May G.D."/>
            <person name="Xu X."/>
            <person name="Jackson S.A."/>
        </authorList>
    </citation>
    <scope>NUCLEOTIDE SEQUENCE [LARGE SCALE GENOMIC DNA]</scope>
</reference>
<keyword evidence="5" id="KW-1185">Reference proteome</keyword>
<dbReference type="Gramene" id="C.cajan_31639.t">
    <property type="protein sequence ID" value="C.cajan_31639.t.cds1"/>
    <property type="gene ID" value="C.cajan_31639"/>
</dbReference>
<dbReference type="PANTHER" id="PTHR13620:SF121">
    <property type="entry name" value="EMB|CAB82946.1-RELATED"/>
    <property type="match status" value="1"/>
</dbReference>
<dbReference type="GO" id="GO:0005737">
    <property type="term" value="C:cytoplasm"/>
    <property type="evidence" value="ECO:0007669"/>
    <property type="project" value="TreeGrafter"/>
</dbReference>
<dbReference type="SMART" id="SM00474">
    <property type="entry name" value="35EXOc"/>
    <property type="match status" value="1"/>
</dbReference>
<name>A0A151RVR5_CAJCA</name>
<organism evidence="4 5">
    <name type="scientific">Cajanus cajan</name>
    <name type="common">Pigeon pea</name>
    <name type="synonym">Cajanus indicus</name>
    <dbReference type="NCBI Taxonomy" id="3821"/>
    <lineage>
        <taxon>Eukaryota</taxon>
        <taxon>Viridiplantae</taxon>
        <taxon>Streptophyta</taxon>
        <taxon>Embryophyta</taxon>
        <taxon>Tracheophyta</taxon>
        <taxon>Spermatophyta</taxon>
        <taxon>Magnoliopsida</taxon>
        <taxon>eudicotyledons</taxon>
        <taxon>Gunneridae</taxon>
        <taxon>Pentapetalae</taxon>
        <taxon>rosids</taxon>
        <taxon>fabids</taxon>
        <taxon>Fabales</taxon>
        <taxon>Fabaceae</taxon>
        <taxon>Papilionoideae</taxon>
        <taxon>50 kb inversion clade</taxon>
        <taxon>NPAAA clade</taxon>
        <taxon>indigoferoid/millettioid clade</taxon>
        <taxon>Phaseoleae</taxon>
        <taxon>Cajanus</taxon>
    </lineage>
</organism>
<dbReference type="GO" id="GO:0003676">
    <property type="term" value="F:nucleic acid binding"/>
    <property type="evidence" value="ECO:0007669"/>
    <property type="project" value="InterPro"/>
</dbReference>
<dbReference type="Proteomes" id="UP000075243">
    <property type="component" value="Unassembled WGS sequence"/>
</dbReference>
<dbReference type="OMA" id="PHIGYAC"/>
<sequence>MPDKSSSMFMVSCDGIMIETTITHEASIVEEWIKFVSSTYTGNPKVVGLDTEWTRAQNKMKVAILQLCVENKCLIVQLFLMNNNIPQSLKSFFVDSDFKFVGVGVINDLNMLKSDYGLESNKGIDISHLAKQIWPDRISSMGLKYLAKELVGLDMKKSKEVCTSEWKTKDLTRDQIEYASIDAYASFKIGKMILSEDIMKYHDS</sequence>
<dbReference type="InterPro" id="IPR051132">
    <property type="entry name" value="3-5_Exonuclease_domain"/>
</dbReference>
<evidence type="ECO:0000313" key="5">
    <source>
        <dbReference type="Proteomes" id="UP000075243"/>
    </source>
</evidence>
<dbReference type="GO" id="GO:0008408">
    <property type="term" value="F:3'-5' exonuclease activity"/>
    <property type="evidence" value="ECO:0007669"/>
    <property type="project" value="InterPro"/>
</dbReference>
<keyword evidence="1" id="KW-0540">Nuclease</keyword>
<proteinExistence type="predicted"/>
<dbReference type="InterPro" id="IPR012337">
    <property type="entry name" value="RNaseH-like_sf"/>
</dbReference>
<dbReference type="GO" id="GO:0006139">
    <property type="term" value="P:nucleobase-containing compound metabolic process"/>
    <property type="evidence" value="ECO:0007669"/>
    <property type="project" value="InterPro"/>
</dbReference>
<dbReference type="InterPro" id="IPR036397">
    <property type="entry name" value="RNaseH_sf"/>
</dbReference>
<dbReference type="SUPFAM" id="SSF53098">
    <property type="entry name" value="Ribonuclease H-like"/>
    <property type="match status" value="1"/>
</dbReference>
<evidence type="ECO:0000259" key="3">
    <source>
        <dbReference type="SMART" id="SM00474"/>
    </source>
</evidence>
<dbReference type="InterPro" id="IPR002562">
    <property type="entry name" value="3'-5'_exonuclease_dom"/>
</dbReference>
<dbReference type="GO" id="GO:0005634">
    <property type="term" value="C:nucleus"/>
    <property type="evidence" value="ECO:0007669"/>
    <property type="project" value="TreeGrafter"/>
</dbReference>
<keyword evidence="4" id="KW-0269">Exonuclease</keyword>
<evidence type="ECO:0000313" key="4">
    <source>
        <dbReference type="EMBL" id="KYP46631.1"/>
    </source>
</evidence>
<dbReference type="EMBL" id="KQ483552">
    <property type="protein sequence ID" value="KYP46631.1"/>
    <property type="molecule type" value="Genomic_DNA"/>
</dbReference>
<dbReference type="CDD" id="cd06141">
    <property type="entry name" value="WRN_exo"/>
    <property type="match status" value="1"/>
</dbReference>
<keyword evidence="2" id="KW-0378">Hydrolase</keyword>
<evidence type="ECO:0000256" key="1">
    <source>
        <dbReference type="ARBA" id="ARBA00022722"/>
    </source>
</evidence>
<dbReference type="Gene3D" id="3.30.420.10">
    <property type="entry name" value="Ribonuclease H-like superfamily/Ribonuclease H"/>
    <property type="match status" value="1"/>
</dbReference>
<dbReference type="STRING" id="3821.A0A151RVR5"/>
<gene>
    <name evidence="4" type="ORF">KK1_031797</name>
</gene>
<accession>A0A151RVR5</accession>
<dbReference type="Pfam" id="PF01612">
    <property type="entry name" value="DNA_pol_A_exo1"/>
    <property type="match status" value="1"/>
</dbReference>
<dbReference type="PANTHER" id="PTHR13620">
    <property type="entry name" value="3-5 EXONUCLEASE"/>
    <property type="match status" value="1"/>
</dbReference>
<evidence type="ECO:0000256" key="2">
    <source>
        <dbReference type="ARBA" id="ARBA00022801"/>
    </source>
</evidence>